<dbReference type="Pfam" id="PF19300">
    <property type="entry name" value="BPD_transp_1_N"/>
    <property type="match status" value="1"/>
</dbReference>
<comment type="caution">
    <text evidence="9">The sequence shown here is derived from an EMBL/GenBank/DDBJ whole genome shotgun (WGS) entry which is preliminary data.</text>
</comment>
<proteinExistence type="inferred from homology"/>
<keyword evidence="2 7" id="KW-0813">Transport</keyword>
<dbReference type="PROSITE" id="PS50928">
    <property type="entry name" value="ABC_TM1"/>
    <property type="match status" value="1"/>
</dbReference>
<comment type="subcellular location">
    <subcellularLocation>
        <location evidence="1 7">Cell membrane</location>
        <topology evidence="1 7">Multi-pass membrane protein</topology>
    </subcellularLocation>
</comment>
<evidence type="ECO:0000313" key="10">
    <source>
        <dbReference type="Proteomes" id="UP000307768"/>
    </source>
</evidence>
<feature type="transmembrane region" description="Helical" evidence="7">
    <location>
        <begin position="12"/>
        <end position="31"/>
    </location>
</feature>
<feature type="transmembrane region" description="Helical" evidence="7">
    <location>
        <begin position="138"/>
        <end position="165"/>
    </location>
</feature>
<organism evidence="9 10">
    <name type="scientific">Mumia zhuanghuii</name>
    <dbReference type="NCBI Taxonomy" id="2585211"/>
    <lineage>
        <taxon>Bacteria</taxon>
        <taxon>Bacillati</taxon>
        <taxon>Actinomycetota</taxon>
        <taxon>Actinomycetes</taxon>
        <taxon>Propionibacteriales</taxon>
        <taxon>Nocardioidaceae</taxon>
        <taxon>Mumia</taxon>
    </lineage>
</organism>
<name>A0A5Q6S4V6_9ACTN</name>
<dbReference type="Proteomes" id="UP000307768">
    <property type="component" value="Unassembled WGS sequence"/>
</dbReference>
<dbReference type="PANTHER" id="PTHR43163">
    <property type="entry name" value="DIPEPTIDE TRANSPORT SYSTEM PERMEASE PROTEIN DPPB-RELATED"/>
    <property type="match status" value="1"/>
</dbReference>
<evidence type="ECO:0000256" key="7">
    <source>
        <dbReference type="RuleBase" id="RU363032"/>
    </source>
</evidence>
<feature type="transmembrane region" description="Helical" evidence="7">
    <location>
        <begin position="105"/>
        <end position="126"/>
    </location>
</feature>
<sequence length="321" mass="34922">MNAVVWRRRAGSVARFFLLLFLVTVAVFLLLDLIPGSPVDAILPPEATPEQRAAAAEQYGLNDPMWQRYLDWLGGILQGDFGRSFQTGLSVSDQILERAPVSIELAVLAMIVALAVSIPVGVWSAYRPGSVVDRVSTFMISATLATPAFVLGILLVYVFAVKLGWLPVLGWVPFSEDPAEHIKRLILPVLTLAAGECVLFTRLLKGDMMATLQQDHVLSARARGLPTRSILTRHSLRQSSFSLVTVSGVVIGRLIGGTVLVEAIFSLPGMGTMVITAIQSRDYIVVQAVVLLSAIVYLSMNTLVDLSYPLLDPRVRKVRTS</sequence>
<dbReference type="EMBL" id="VDFQ02000001">
    <property type="protein sequence ID" value="KAA1425424.1"/>
    <property type="molecule type" value="Genomic_DNA"/>
</dbReference>
<evidence type="ECO:0000256" key="6">
    <source>
        <dbReference type="ARBA" id="ARBA00023136"/>
    </source>
</evidence>
<dbReference type="InterPro" id="IPR000515">
    <property type="entry name" value="MetI-like"/>
</dbReference>
<keyword evidence="5 7" id="KW-1133">Transmembrane helix</keyword>
<dbReference type="InterPro" id="IPR035906">
    <property type="entry name" value="MetI-like_sf"/>
</dbReference>
<dbReference type="AlphaFoldDB" id="A0A5Q6S4V6"/>
<dbReference type="GO" id="GO:0005886">
    <property type="term" value="C:plasma membrane"/>
    <property type="evidence" value="ECO:0007669"/>
    <property type="project" value="UniProtKB-SubCell"/>
</dbReference>
<dbReference type="SUPFAM" id="SSF161098">
    <property type="entry name" value="MetI-like"/>
    <property type="match status" value="1"/>
</dbReference>
<evidence type="ECO:0000256" key="1">
    <source>
        <dbReference type="ARBA" id="ARBA00004651"/>
    </source>
</evidence>
<dbReference type="InterPro" id="IPR045621">
    <property type="entry name" value="BPD_transp_1_N"/>
</dbReference>
<dbReference type="RefSeq" id="WP_149768599.1">
    <property type="nucleotide sequence ID" value="NZ_VDFQ02000001.1"/>
</dbReference>
<evidence type="ECO:0000313" key="9">
    <source>
        <dbReference type="EMBL" id="KAA1425424.1"/>
    </source>
</evidence>
<evidence type="ECO:0000256" key="2">
    <source>
        <dbReference type="ARBA" id="ARBA00022448"/>
    </source>
</evidence>
<dbReference type="OrthoDB" id="147688at2"/>
<dbReference type="CDD" id="cd06261">
    <property type="entry name" value="TM_PBP2"/>
    <property type="match status" value="1"/>
</dbReference>
<keyword evidence="6 7" id="KW-0472">Membrane</keyword>
<evidence type="ECO:0000259" key="8">
    <source>
        <dbReference type="PROSITE" id="PS50928"/>
    </source>
</evidence>
<evidence type="ECO:0000256" key="3">
    <source>
        <dbReference type="ARBA" id="ARBA00022475"/>
    </source>
</evidence>
<feature type="transmembrane region" description="Helical" evidence="7">
    <location>
        <begin position="285"/>
        <end position="311"/>
    </location>
</feature>
<feature type="domain" description="ABC transmembrane type-1" evidence="8">
    <location>
        <begin position="99"/>
        <end position="304"/>
    </location>
</feature>
<dbReference type="PANTHER" id="PTHR43163:SF6">
    <property type="entry name" value="DIPEPTIDE TRANSPORT SYSTEM PERMEASE PROTEIN DPPB-RELATED"/>
    <property type="match status" value="1"/>
</dbReference>
<keyword evidence="4 7" id="KW-0812">Transmembrane</keyword>
<dbReference type="Pfam" id="PF00528">
    <property type="entry name" value="BPD_transp_1"/>
    <property type="match status" value="1"/>
</dbReference>
<gene>
    <name evidence="9" type="ORF">FE697_006125</name>
</gene>
<evidence type="ECO:0000256" key="4">
    <source>
        <dbReference type="ARBA" id="ARBA00022692"/>
    </source>
</evidence>
<evidence type="ECO:0000256" key="5">
    <source>
        <dbReference type="ARBA" id="ARBA00022989"/>
    </source>
</evidence>
<protein>
    <submittedName>
        <fullName evidence="9">ABC transporter permease</fullName>
    </submittedName>
</protein>
<feature type="transmembrane region" description="Helical" evidence="7">
    <location>
        <begin position="185"/>
        <end position="204"/>
    </location>
</feature>
<dbReference type="Gene3D" id="1.10.3720.10">
    <property type="entry name" value="MetI-like"/>
    <property type="match status" value="1"/>
</dbReference>
<comment type="similarity">
    <text evidence="7">Belongs to the binding-protein-dependent transport system permease family.</text>
</comment>
<accession>A0A5Q6S4V6</accession>
<keyword evidence="3" id="KW-1003">Cell membrane</keyword>
<reference evidence="9 10" key="1">
    <citation type="submission" date="2019-09" db="EMBL/GenBank/DDBJ databases">
        <title>Mumia zhuanghuii sp. nov. isolated from the intestinal contents of plateau pika (Ochotona curzoniae) in the Qinghai-Tibet plateau of China.</title>
        <authorList>
            <person name="Tian Z."/>
        </authorList>
    </citation>
    <scope>NUCLEOTIDE SEQUENCE [LARGE SCALE GENOMIC DNA]</scope>
    <source>
        <strain evidence="10">350</strain>
    </source>
</reference>
<dbReference type="GO" id="GO:0071916">
    <property type="term" value="F:dipeptide transmembrane transporter activity"/>
    <property type="evidence" value="ECO:0007669"/>
    <property type="project" value="TreeGrafter"/>
</dbReference>
<feature type="transmembrane region" description="Helical" evidence="7">
    <location>
        <begin position="241"/>
        <end position="265"/>
    </location>
</feature>